<comment type="similarity">
    <text evidence="1 2">Belongs to the iron/ascorbate-dependent oxidoreductase family.</text>
</comment>
<dbReference type="Gene3D" id="2.60.120.330">
    <property type="entry name" value="B-lactam Antibiotic, Isopenicillin N Synthase, Chain"/>
    <property type="match status" value="1"/>
</dbReference>
<dbReference type="InterPro" id="IPR027443">
    <property type="entry name" value="IPNS-like_sf"/>
</dbReference>
<evidence type="ECO:0000259" key="3">
    <source>
        <dbReference type="PROSITE" id="PS51471"/>
    </source>
</evidence>
<keyword evidence="5" id="KW-1185">Reference proteome</keyword>
<protein>
    <recommendedName>
        <fullName evidence="3">Fe2OG dioxygenase domain-containing protein</fullName>
    </recommendedName>
</protein>
<dbReference type="PANTHER" id="PTHR47990">
    <property type="entry name" value="2-OXOGLUTARATE (2OG) AND FE(II)-DEPENDENT OXYGENASE SUPERFAMILY PROTEIN-RELATED"/>
    <property type="match status" value="1"/>
</dbReference>
<dbReference type="OrthoDB" id="288590at2759"/>
<dbReference type="GO" id="GO:0016491">
    <property type="term" value="F:oxidoreductase activity"/>
    <property type="evidence" value="ECO:0007669"/>
    <property type="project" value="UniProtKB-KW"/>
</dbReference>
<feature type="domain" description="Fe2OG dioxygenase" evidence="3">
    <location>
        <begin position="161"/>
        <end position="265"/>
    </location>
</feature>
<dbReference type="GO" id="GO:0046872">
    <property type="term" value="F:metal ion binding"/>
    <property type="evidence" value="ECO:0007669"/>
    <property type="project" value="UniProtKB-KW"/>
</dbReference>
<keyword evidence="2" id="KW-0560">Oxidoreductase</keyword>
<evidence type="ECO:0000313" key="5">
    <source>
        <dbReference type="Proteomes" id="UP000664132"/>
    </source>
</evidence>
<dbReference type="PROSITE" id="PS51471">
    <property type="entry name" value="FE2OG_OXY"/>
    <property type="match status" value="1"/>
</dbReference>
<comment type="caution">
    <text evidence="4">The sequence shown here is derived from an EMBL/GenBank/DDBJ whole genome shotgun (WGS) entry which is preliminary data.</text>
</comment>
<dbReference type="SUPFAM" id="SSF51197">
    <property type="entry name" value="Clavaminate synthase-like"/>
    <property type="match status" value="1"/>
</dbReference>
<dbReference type="InterPro" id="IPR044861">
    <property type="entry name" value="IPNS-like_FE2OG_OXY"/>
</dbReference>
<dbReference type="Pfam" id="PF03171">
    <property type="entry name" value="2OG-FeII_Oxy"/>
    <property type="match status" value="1"/>
</dbReference>
<accession>A0A8H7WHQ1</accession>
<name>A0A8H7WHQ1_9HELO</name>
<dbReference type="Proteomes" id="UP000664132">
    <property type="component" value="Unassembled WGS sequence"/>
</dbReference>
<gene>
    <name evidence="4" type="ORF">IFR04_001855</name>
</gene>
<proteinExistence type="inferred from homology"/>
<keyword evidence="2" id="KW-0479">Metal-binding</keyword>
<dbReference type="AlphaFoldDB" id="A0A8H7WHQ1"/>
<sequence>MGATLTDQEDFPVIDFSGFELDPAKASAELFEAACRWGFLILKGHGIPQQEVDEMFSLSKTFFEQPKEIKAEKWMNTDQVGYDSKESLIGIQEGFCFGSTANSNLTSTNLSSWWTPPRRASAEAFRNKCNKLSESLMKAFAMSMDLDPDFFSTAHSPDLAPGNVLRLIKYPALSSPPDRRFPRLGEHTDWGTLTLLFAKTAGLEVKSPLNGWVPAPIVDGAVIVNIADGLSLWSDKVLKSTMHRLSWDSLPFDLDRFSMAYFVNANAVAPLKFLTRKEGKYVEADMPFDATFGDYQAVRMRIIHEKFDSDEKGEGPTLDPKFVDIVRNLGVAHGNGLTFEGAEMDGATEITVN</sequence>
<organism evidence="4 5">
    <name type="scientific">Cadophora malorum</name>
    <dbReference type="NCBI Taxonomy" id="108018"/>
    <lineage>
        <taxon>Eukaryota</taxon>
        <taxon>Fungi</taxon>
        <taxon>Dikarya</taxon>
        <taxon>Ascomycota</taxon>
        <taxon>Pezizomycotina</taxon>
        <taxon>Leotiomycetes</taxon>
        <taxon>Helotiales</taxon>
        <taxon>Ploettnerulaceae</taxon>
        <taxon>Cadophora</taxon>
    </lineage>
</organism>
<dbReference type="InterPro" id="IPR050231">
    <property type="entry name" value="Iron_ascorbate_oxido_reductase"/>
</dbReference>
<dbReference type="InterPro" id="IPR005123">
    <property type="entry name" value="Oxoglu/Fe-dep_dioxygenase_dom"/>
</dbReference>
<evidence type="ECO:0000256" key="2">
    <source>
        <dbReference type="RuleBase" id="RU003682"/>
    </source>
</evidence>
<reference evidence="4" key="1">
    <citation type="submission" date="2021-02" db="EMBL/GenBank/DDBJ databases">
        <title>Genome sequence Cadophora malorum strain M34.</title>
        <authorList>
            <person name="Stefanovic E."/>
            <person name="Vu D."/>
            <person name="Scully C."/>
            <person name="Dijksterhuis J."/>
            <person name="Roader J."/>
            <person name="Houbraken J."/>
        </authorList>
    </citation>
    <scope>NUCLEOTIDE SEQUENCE</scope>
    <source>
        <strain evidence="4">M34</strain>
    </source>
</reference>
<dbReference type="EMBL" id="JAFJYH010000014">
    <property type="protein sequence ID" value="KAG4425085.1"/>
    <property type="molecule type" value="Genomic_DNA"/>
</dbReference>
<evidence type="ECO:0000256" key="1">
    <source>
        <dbReference type="ARBA" id="ARBA00008056"/>
    </source>
</evidence>
<dbReference type="InterPro" id="IPR026992">
    <property type="entry name" value="DIOX_N"/>
</dbReference>
<dbReference type="Pfam" id="PF14226">
    <property type="entry name" value="DIOX_N"/>
    <property type="match status" value="1"/>
</dbReference>
<keyword evidence="2" id="KW-0408">Iron</keyword>
<evidence type="ECO:0000313" key="4">
    <source>
        <dbReference type="EMBL" id="KAG4425085.1"/>
    </source>
</evidence>
<dbReference type="GO" id="GO:0044283">
    <property type="term" value="P:small molecule biosynthetic process"/>
    <property type="evidence" value="ECO:0007669"/>
    <property type="project" value="UniProtKB-ARBA"/>
</dbReference>